<organism evidence="3 4">
    <name type="scientific">Oryza rufipogon</name>
    <name type="common">Brownbeard rice</name>
    <name type="synonym">Asian wild rice</name>
    <dbReference type="NCBI Taxonomy" id="4529"/>
    <lineage>
        <taxon>Eukaryota</taxon>
        <taxon>Viridiplantae</taxon>
        <taxon>Streptophyta</taxon>
        <taxon>Embryophyta</taxon>
        <taxon>Tracheophyta</taxon>
        <taxon>Spermatophyta</taxon>
        <taxon>Magnoliopsida</taxon>
        <taxon>Liliopsida</taxon>
        <taxon>Poales</taxon>
        <taxon>Poaceae</taxon>
        <taxon>BOP clade</taxon>
        <taxon>Oryzoideae</taxon>
        <taxon>Oryzeae</taxon>
        <taxon>Oryzinae</taxon>
        <taxon>Oryza</taxon>
    </lineage>
</organism>
<dbReference type="OMA" id="TAHARCT"/>
<name>A0A0E0NX70_ORYRU</name>
<dbReference type="Proteomes" id="UP000008022">
    <property type="component" value="Unassembled WGS sequence"/>
</dbReference>
<keyword evidence="2" id="KW-0812">Transmembrane</keyword>
<dbReference type="AlphaFoldDB" id="A0A0E0NX70"/>
<evidence type="ECO:0000313" key="3">
    <source>
        <dbReference type="EnsemblPlants" id="ORUFI03G23840.1"/>
    </source>
</evidence>
<protein>
    <submittedName>
        <fullName evidence="3">Uncharacterized protein</fullName>
    </submittedName>
</protein>
<keyword evidence="2" id="KW-0472">Membrane</keyword>
<evidence type="ECO:0000256" key="1">
    <source>
        <dbReference type="SAM" id="MobiDB-lite"/>
    </source>
</evidence>
<evidence type="ECO:0000256" key="2">
    <source>
        <dbReference type="SAM" id="Phobius"/>
    </source>
</evidence>
<feature type="transmembrane region" description="Helical" evidence="2">
    <location>
        <begin position="80"/>
        <end position="99"/>
    </location>
</feature>
<reference evidence="3" key="2">
    <citation type="submission" date="2015-06" db="UniProtKB">
        <authorList>
            <consortium name="EnsemblPlants"/>
        </authorList>
    </citation>
    <scope>IDENTIFICATION</scope>
</reference>
<evidence type="ECO:0000313" key="4">
    <source>
        <dbReference type="Proteomes" id="UP000008022"/>
    </source>
</evidence>
<dbReference type="HOGENOM" id="CLU_1491373_0_0_1"/>
<feature type="region of interest" description="Disordered" evidence="1">
    <location>
        <begin position="1"/>
        <end position="70"/>
    </location>
</feature>
<accession>A0A0E0NX70</accession>
<keyword evidence="2" id="KW-1133">Transmembrane helix</keyword>
<dbReference type="EnsemblPlants" id="ORUFI03G23840.1">
    <property type="protein sequence ID" value="ORUFI03G23840.1"/>
    <property type="gene ID" value="ORUFI03G23840"/>
</dbReference>
<reference evidence="4" key="1">
    <citation type="submission" date="2013-06" db="EMBL/GenBank/DDBJ databases">
        <authorList>
            <person name="Zhao Q."/>
        </authorList>
    </citation>
    <scope>NUCLEOTIDE SEQUENCE</scope>
    <source>
        <strain evidence="4">cv. W1943</strain>
    </source>
</reference>
<sequence>MDRRSPVLHGLLRPPSHAATAKGGAGHRRAAVGSGVERSTAAGEGGREAVRASVPPAHLPPWGSTATTRKRQDVAEAGQLHACPATVAMLLATVIIAFFTNLSILSNVPHRAAAASSSSPPPLPSSFPGGCQPCPAPPPLAAGRAHHLPSRPSVAPSCYPAAHARCTVPNCPLSMSPMESG</sequence>
<proteinExistence type="predicted"/>
<dbReference type="Gramene" id="ORUFI03G23840.1">
    <property type="protein sequence ID" value="ORUFI03G23840.1"/>
    <property type="gene ID" value="ORUFI03G23840"/>
</dbReference>
<keyword evidence="4" id="KW-1185">Reference proteome</keyword>